<name>A0A443PAE7_9MAGN</name>
<proteinExistence type="predicted"/>
<keyword evidence="2" id="KW-1185">Reference proteome</keyword>
<organism evidence="1 2">
    <name type="scientific">Cinnamomum micranthum f. kanehirae</name>
    <dbReference type="NCBI Taxonomy" id="337451"/>
    <lineage>
        <taxon>Eukaryota</taxon>
        <taxon>Viridiplantae</taxon>
        <taxon>Streptophyta</taxon>
        <taxon>Embryophyta</taxon>
        <taxon>Tracheophyta</taxon>
        <taxon>Spermatophyta</taxon>
        <taxon>Magnoliopsida</taxon>
        <taxon>Magnoliidae</taxon>
        <taxon>Laurales</taxon>
        <taxon>Lauraceae</taxon>
        <taxon>Cinnamomum</taxon>
    </lineage>
</organism>
<dbReference type="EMBL" id="QPKB01000006">
    <property type="protein sequence ID" value="RWR87764.1"/>
    <property type="molecule type" value="Genomic_DNA"/>
</dbReference>
<sequence length="68" mass="7235">MEESSDPVFVNKSKSVGGETNFVPLPKKMVGFDMSGFGQAKIGSGQVKPGINCCQHDTMAAWDCLSPL</sequence>
<dbReference type="Proteomes" id="UP000283530">
    <property type="component" value="Unassembled WGS sequence"/>
</dbReference>
<dbReference type="AlphaFoldDB" id="A0A443PAE7"/>
<comment type="caution">
    <text evidence="1">The sequence shown here is derived from an EMBL/GenBank/DDBJ whole genome shotgun (WGS) entry which is preliminary data.</text>
</comment>
<reference evidence="1 2" key="1">
    <citation type="journal article" date="2019" name="Nat. Plants">
        <title>Stout camphor tree genome fills gaps in understanding of flowering plant genome evolution.</title>
        <authorList>
            <person name="Chaw S.M."/>
            <person name="Liu Y.C."/>
            <person name="Wu Y.W."/>
            <person name="Wang H.Y."/>
            <person name="Lin C.I."/>
            <person name="Wu C.S."/>
            <person name="Ke H.M."/>
            <person name="Chang L.Y."/>
            <person name="Hsu C.Y."/>
            <person name="Yang H.T."/>
            <person name="Sudianto E."/>
            <person name="Hsu M.H."/>
            <person name="Wu K.P."/>
            <person name="Wang L.N."/>
            <person name="Leebens-Mack J.H."/>
            <person name="Tsai I.J."/>
        </authorList>
    </citation>
    <scope>NUCLEOTIDE SEQUENCE [LARGE SCALE GENOMIC DNA]</scope>
    <source>
        <strain evidence="2">cv. Chaw 1501</strain>
        <tissue evidence="1">Young leaves</tissue>
    </source>
</reference>
<evidence type="ECO:0000313" key="1">
    <source>
        <dbReference type="EMBL" id="RWR87764.1"/>
    </source>
</evidence>
<accession>A0A443PAE7</accession>
<evidence type="ECO:0000313" key="2">
    <source>
        <dbReference type="Proteomes" id="UP000283530"/>
    </source>
</evidence>
<gene>
    <name evidence="1" type="ORF">CKAN_01672100</name>
</gene>
<protein>
    <submittedName>
        <fullName evidence="1">Uncharacterized protein</fullName>
    </submittedName>
</protein>